<keyword evidence="2" id="KW-0732">Signal</keyword>
<dbReference type="RefSeq" id="XP_062722122.1">
    <property type="nucleotide sequence ID" value="XM_062868940.1"/>
</dbReference>
<evidence type="ECO:0000313" key="3">
    <source>
        <dbReference type="EMBL" id="KAK3306342.1"/>
    </source>
</evidence>
<comment type="caution">
    <text evidence="3">The sequence shown here is derived from an EMBL/GenBank/DDBJ whole genome shotgun (WGS) entry which is preliminary data.</text>
</comment>
<sequence>MRQHHRICIAILQLLALVSAQEYQFFRWNVPGANLAADNVYRRQSPPPGYHPEFGSCGSGRTCEDACGPNWISCQASTSLSLFCYNQVDLNQTCCENGSGRACDSGYYCAWQTFGGRVWCCENGQSLEECGVPAGASTTATNTPTSSGDNNPDSSTSTSESPTSGPSSESTTARATLSATDSRCPASTVTLWATTTIMSTFSLAATTVTVTIPGPGWECSSSTSSSHGGPSGSASVSGTVTGPPSSSSTSYGPPASNATSTQTVVTASARMLTVNPLIAGLVLVPLLWL</sequence>
<dbReference type="GeneID" id="87887769"/>
<feature type="compositionally biased region" description="Low complexity" evidence="1">
    <location>
        <begin position="220"/>
        <end position="259"/>
    </location>
</feature>
<feature type="region of interest" description="Disordered" evidence="1">
    <location>
        <begin position="137"/>
        <end position="179"/>
    </location>
</feature>
<evidence type="ECO:0000256" key="1">
    <source>
        <dbReference type="SAM" id="MobiDB-lite"/>
    </source>
</evidence>
<dbReference type="AlphaFoldDB" id="A0AAJ0GUK0"/>
<reference evidence="3" key="1">
    <citation type="journal article" date="2023" name="Mol. Phylogenet. Evol.">
        <title>Genome-scale phylogeny and comparative genomics of the fungal order Sordariales.</title>
        <authorList>
            <person name="Hensen N."/>
            <person name="Bonometti L."/>
            <person name="Westerberg I."/>
            <person name="Brannstrom I.O."/>
            <person name="Guillou S."/>
            <person name="Cros-Aarteil S."/>
            <person name="Calhoun S."/>
            <person name="Haridas S."/>
            <person name="Kuo A."/>
            <person name="Mondo S."/>
            <person name="Pangilinan J."/>
            <person name="Riley R."/>
            <person name="LaButti K."/>
            <person name="Andreopoulos B."/>
            <person name="Lipzen A."/>
            <person name="Chen C."/>
            <person name="Yan M."/>
            <person name="Daum C."/>
            <person name="Ng V."/>
            <person name="Clum A."/>
            <person name="Steindorff A."/>
            <person name="Ohm R.A."/>
            <person name="Martin F."/>
            <person name="Silar P."/>
            <person name="Natvig D.O."/>
            <person name="Lalanne C."/>
            <person name="Gautier V."/>
            <person name="Ament-Velasquez S.L."/>
            <person name="Kruys A."/>
            <person name="Hutchinson M.I."/>
            <person name="Powell A.J."/>
            <person name="Barry K."/>
            <person name="Miller A.N."/>
            <person name="Grigoriev I.V."/>
            <person name="Debuchy R."/>
            <person name="Gladieux P."/>
            <person name="Hiltunen Thoren M."/>
            <person name="Johannesson H."/>
        </authorList>
    </citation>
    <scope>NUCLEOTIDE SEQUENCE</scope>
    <source>
        <strain evidence="3">CBS 333.67</strain>
    </source>
</reference>
<evidence type="ECO:0000313" key="4">
    <source>
        <dbReference type="Proteomes" id="UP001273166"/>
    </source>
</evidence>
<keyword evidence="4" id="KW-1185">Reference proteome</keyword>
<organism evidence="3 4">
    <name type="scientific">Chaetomium strumarium</name>
    <dbReference type="NCBI Taxonomy" id="1170767"/>
    <lineage>
        <taxon>Eukaryota</taxon>
        <taxon>Fungi</taxon>
        <taxon>Dikarya</taxon>
        <taxon>Ascomycota</taxon>
        <taxon>Pezizomycotina</taxon>
        <taxon>Sordariomycetes</taxon>
        <taxon>Sordariomycetidae</taxon>
        <taxon>Sordariales</taxon>
        <taxon>Chaetomiaceae</taxon>
        <taxon>Chaetomium</taxon>
    </lineage>
</organism>
<feature type="compositionally biased region" description="Low complexity" evidence="1">
    <location>
        <begin position="137"/>
        <end position="172"/>
    </location>
</feature>
<evidence type="ECO:0008006" key="5">
    <source>
        <dbReference type="Google" id="ProtNLM"/>
    </source>
</evidence>
<feature type="region of interest" description="Disordered" evidence="1">
    <location>
        <begin position="218"/>
        <end position="259"/>
    </location>
</feature>
<feature type="chain" id="PRO_5042489940" description="GPI anchored protein" evidence="2">
    <location>
        <begin position="21"/>
        <end position="289"/>
    </location>
</feature>
<dbReference type="EMBL" id="JAUDZG010000003">
    <property type="protein sequence ID" value="KAK3306342.1"/>
    <property type="molecule type" value="Genomic_DNA"/>
</dbReference>
<feature type="signal peptide" evidence="2">
    <location>
        <begin position="1"/>
        <end position="20"/>
    </location>
</feature>
<proteinExistence type="predicted"/>
<reference evidence="3" key="2">
    <citation type="submission" date="2023-06" db="EMBL/GenBank/DDBJ databases">
        <authorList>
            <consortium name="Lawrence Berkeley National Laboratory"/>
            <person name="Mondo S.J."/>
            <person name="Hensen N."/>
            <person name="Bonometti L."/>
            <person name="Westerberg I."/>
            <person name="Brannstrom I.O."/>
            <person name="Guillou S."/>
            <person name="Cros-Aarteil S."/>
            <person name="Calhoun S."/>
            <person name="Haridas S."/>
            <person name="Kuo A."/>
            <person name="Pangilinan J."/>
            <person name="Riley R."/>
            <person name="Labutti K."/>
            <person name="Andreopoulos B."/>
            <person name="Lipzen A."/>
            <person name="Chen C."/>
            <person name="Yanf M."/>
            <person name="Daum C."/>
            <person name="Ng V."/>
            <person name="Clum A."/>
            <person name="Steindorff A."/>
            <person name="Ohm R."/>
            <person name="Martin F."/>
            <person name="Silar P."/>
            <person name="Natvig D."/>
            <person name="Lalanne C."/>
            <person name="Gautier V."/>
            <person name="Ament-Velasquez S.L."/>
            <person name="Kruys A."/>
            <person name="Hutchinson M.I."/>
            <person name="Powell A.J."/>
            <person name="Barry K."/>
            <person name="Miller A.N."/>
            <person name="Grigoriev I.V."/>
            <person name="Debuchy R."/>
            <person name="Gladieux P."/>
            <person name="Thoren M.H."/>
            <person name="Johannesson H."/>
        </authorList>
    </citation>
    <scope>NUCLEOTIDE SEQUENCE</scope>
    <source>
        <strain evidence="3">CBS 333.67</strain>
    </source>
</reference>
<name>A0AAJ0GUK0_9PEZI</name>
<dbReference type="Proteomes" id="UP001273166">
    <property type="component" value="Unassembled WGS sequence"/>
</dbReference>
<protein>
    <recommendedName>
        <fullName evidence="5">GPI anchored protein</fullName>
    </recommendedName>
</protein>
<gene>
    <name evidence="3" type="ORF">B0T15DRAFT_527001</name>
</gene>
<evidence type="ECO:0000256" key="2">
    <source>
        <dbReference type="SAM" id="SignalP"/>
    </source>
</evidence>
<accession>A0AAJ0GUK0</accession>